<gene>
    <name evidence="1" type="ORF">NC653_026263</name>
</gene>
<comment type="caution">
    <text evidence="1">The sequence shown here is derived from an EMBL/GenBank/DDBJ whole genome shotgun (WGS) entry which is preliminary data.</text>
</comment>
<dbReference type="AlphaFoldDB" id="A0AAD6MDD0"/>
<proteinExistence type="predicted"/>
<accession>A0AAD6MDD0</accession>
<sequence length="71" mass="8357">MTPFPFENYKFGWQSAIINNVAFRLPFLTLRFLPESEASSYDLMKTSMILLMLSRYLPRDSQDSIQAYIKI</sequence>
<organism evidence="1 2">
    <name type="scientific">Populus alba x Populus x berolinensis</name>
    <dbReference type="NCBI Taxonomy" id="444605"/>
    <lineage>
        <taxon>Eukaryota</taxon>
        <taxon>Viridiplantae</taxon>
        <taxon>Streptophyta</taxon>
        <taxon>Embryophyta</taxon>
        <taxon>Tracheophyta</taxon>
        <taxon>Spermatophyta</taxon>
        <taxon>Magnoliopsida</taxon>
        <taxon>eudicotyledons</taxon>
        <taxon>Gunneridae</taxon>
        <taxon>Pentapetalae</taxon>
        <taxon>rosids</taxon>
        <taxon>fabids</taxon>
        <taxon>Malpighiales</taxon>
        <taxon>Salicaceae</taxon>
        <taxon>Saliceae</taxon>
        <taxon>Populus</taxon>
    </lineage>
</organism>
<dbReference type="Proteomes" id="UP001164929">
    <property type="component" value="Chromosome 10"/>
</dbReference>
<keyword evidence="2" id="KW-1185">Reference proteome</keyword>
<protein>
    <submittedName>
        <fullName evidence="1">Uncharacterized protein</fullName>
    </submittedName>
</protein>
<evidence type="ECO:0000313" key="2">
    <source>
        <dbReference type="Proteomes" id="UP001164929"/>
    </source>
</evidence>
<reference evidence="1" key="1">
    <citation type="journal article" date="2023" name="Mol. Ecol. Resour.">
        <title>Chromosome-level genome assembly of a triploid poplar Populus alba 'Berolinensis'.</title>
        <authorList>
            <person name="Chen S."/>
            <person name="Yu Y."/>
            <person name="Wang X."/>
            <person name="Wang S."/>
            <person name="Zhang T."/>
            <person name="Zhou Y."/>
            <person name="He R."/>
            <person name="Meng N."/>
            <person name="Wang Y."/>
            <person name="Liu W."/>
            <person name="Liu Z."/>
            <person name="Liu J."/>
            <person name="Guo Q."/>
            <person name="Huang H."/>
            <person name="Sederoff R.R."/>
            <person name="Wang G."/>
            <person name="Qu G."/>
            <person name="Chen S."/>
        </authorList>
    </citation>
    <scope>NUCLEOTIDE SEQUENCE</scope>
    <source>
        <strain evidence="1">SC-2020</strain>
    </source>
</reference>
<name>A0AAD6MDD0_9ROSI</name>
<dbReference type="EMBL" id="JAQIZT010000010">
    <property type="protein sequence ID" value="KAJ6983404.1"/>
    <property type="molecule type" value="Genomic_DNA"/>
</dbReference>
<evidence type="ECO:0000313" key="1">
    <source>
        <dbReference type="EMBL" id="KAJ6983404.1"/>
    </source>
</evidence>